<reference evidence="2 3" key="1">
    <citation type="submission" date="2019-01" db="EMBL/GenBank/DDBJ databases">
        <title>Sequencing of cultivated peanut Arachis hypogaea provides insights into genome evolution and oil improvement.</title>
        <authorList>
            <person name="Chen X."/>
        </authorList>
    </citation>
    <scope>NUCLEOTIDE SEQUENCE [LARGE SCALE GENOMIC DNA]</scope>
    <source>
        <strain evidence="3">cv. Fuhuasheng</strain>
        <tissue evidence="2">Leaves</tissue>
    </source>
</reference>
<accession>A0A445CE30</accession>
<dbReference type="EMBL" id="SDMP01000007">
    <property type="protein sequence ID" value="RYR49175.1"/>
    <property type="molecule type" value="Genomic_DNA"/>
</dbReference>
<dbReference type="AlphaFoldDB" id="A0A445CE30"/>
<organism evidence="2 3">
    <name type="scientific">Arachis hypogaea</name>
    <name type="common">Peanut</name>
    <dbReference type="NCBI Taxonomy" id="3818"/>
    <lineage>
        <taxon>Eukaryota</taxon>
        <taxon>Viridiplantae</taxon>
        <taxon>Streptophyta</taxon>
        <taxon>Embryophyta</taxon>
        <taxon>Tracheophyta</taxon>
        <taxon>Spermatophyta</taxon>
        <taxon>Magnoliopsida</taxon>
        <taxon>eudicotyledons</taxon>
        <taxon>Gunneridae</taxon>
        <taxon>Pentapetalae</taxon>
        <taxon>rosids</taxon>
        <taxon>fabids</taxon>
        <taxon>Fabales</taxon>
        <taxon>Fabaceae</taxon>
        <taxon>Papilionoideae</taxon>
        <taxon>50 kb inversion clade</taxon>
        <taxon>dalbergioids sensu lato</taxon>
        <taxon>Dalbergieae</taxon>
        <taxon>Pterocarpus clade</taxon>
        <taxon>Arachis</taxon>
    </lineage>
</organism>
<evidence type="ECO:0000256" key="1">
    <source>
        <dbReference type="SAM" id="Coils"/>
    </source>
</evidence>
<keyword evidence="1" id="KW-0175">Coiled coil</keyword>
<evidence type="ECO:0000313" key="2">
    <source>
        <dbReference type="EMBL" id="RYR49175.1"/>
    </source>
</evidence>
<evidence type="ECO:0000313" key="3">
    <source>
        <dbReference type="Proteomes" id="UP000289738"/>
    </source>
</evidence>
<keyword evidence="3" id="KW-1185">Reference proteome</keyword>
<name>A0A445CE30_ARAHY</name>
<dbReference type="Proteomes" id="UP000289738">
    <property type="component" value="Chromosome A07"/>
</dbReference>
<proteinExistence type="predicted"/>
<feature type="coiled-coil region" evidence="1">
    <location>
        <begin position="31"/>
        <end position="58"/>
    </location>
</feature>
<gene>
    <name evidence="2" type="ORF">Ahy_A07g035494</name>
</gene>
<comment type="caution">
    <text evidence="2">The sequence shown here is derived from an EMBL/GenBank/DDBJ whole genome shotgun (WGS) entry which is preliminary data.</text>
</comment>
<sequence length="78" mass="9128">MIRPCIVCQTIFNSGSEDYSQQKEEKHVDLIKSLKSSMDNLNKELEKMKKKELNSMKLIKNGKIYSLCSRKYLSLTMH</sequence>
<protein>
    <submittedName>
        <fullName evidence="2">Uncharacterized protein</fullName>
    </submittedName>
</protein>